<dbReference type="Proteomes" id="UP000015104">
    <property type="component" value="Unassembled WGS sequence"/>
</dbReference>
<dbReference type="Pfam" id="PF00650">
    <property type="entry name" value="CRAL_TRIO"/>
    <property type="match status" value="1"/>
</dbReference>
<feature type="region of interest" description="Disordered" evidence="1">
    <location>
        <begin position="1"/>
        <end position="52"/>
    </location>
</feature>
<evidence type="ECO:0000256" key="1">
    <source>
        <dbReference type="SAM" id="MobiDB-lite"/>
    </source>
</evidence>
<feature type="compositionally biased region" description="Low complexity" evidence="1">
    <location>
        <begin position="9"/>
        <end position="23"/>
    </location>
</feature>
<dbReference type="CDD" id="cd00170">
    <property type="entry name" value="SEC14"/>
    <property type="match status" value="1"/>
</dbReference>
<dbReference type="PANTHER" id="PTHR46384:SF1">
    <property type="entry name" value="MOTILE SPERM DOMAIN-CONTAINING PROTEIN 2"/>
    <property type="match status" value="1"/>
</dbReference>
<dbReference type="AlphaFoldDB" id="T1KS32"/>
<gene>
    <name evidence="3" type="primary">107366752</name>
</gene>
<dbReference type="GO" id="GO:0140284">
    <property type="term" value="C:endoplasmic reticulum-endosome membrane contact site"/>
    <property type="evidence" value="ECO:0007669"/>
    <property type="project" value="TreeGrafter"/>
</dbReference>
<dbReference type="PANTHER" id="PTHR46384">
    <property type="entry name" value="MOTILE SPERM DOMAIN-CONTAINING PROTEIN 2"/>
    <property type="match status" value="1"/>
</dbReference>
<evidence type="ECO:0000313" key="4">
    <source>
        <dbReference type="Proteomes" id="UP000015104"/>
    </source>
</evidence>
<dbReference type="Gene3D" id="3.40.525.10">
    <property type="entry name" value="CRAL-TRIO lipid binding domain"/>
    <property type="match status" value="1"/>
</dbReference>
<dbReference type="PROSITE" id="PS50191">
    <property type="entry name" value="CRAL_TRIO"/>
    <property type="match status" value="1"/>
</dbReference>
<dbReference type="EMBL" id="CAEY01000422">
    <property type="status" value="NOT_ANNOTATED_CDS"/>
    <property type="molecule type" value="Genomic_DNA"/>
</dbReference>
<sequence>MSLEMDAANSGSSIFNNNNNNSDDNLKCGKLKGVNSTKQSKKSDGKQDSSEKYQEKIATIRSMFAKEYESHPELYDECDHRKVMEKDFWVSRFMADPSESVEDSYEKLRSTMEWRRSFGVNSFDPFTIPKEIYQIAALIPYEKDRQGRPTLYIRGKIHRKIEQLEDKIKHYLVNVIEQLDSAKESRESWIIILDASDANFFNTDLDMIMFLFGTLRNRYPRGVATALLYGLPWLLGAFANMVISFLPSDSVAKIKFGGKKELNELIDESNLPDWLGGTCTVNYRRVPKGAISCYEMAEKEFNMTKADVDKLIKPFIQYLKPELCVEVDP</sequence>
<dbReference type="SMART" id="SM00516">
    <property type="entry name" value="SEC14"/>
    <property type="match status" value="1"/>
</dbReference>
<dbReference type="EnsemblMetazoa" id="tetur19g01670.1">
    <property type="protein sequence ID" value="tetur19g01670.1"/>
    <property type="gene ID" value="tetur19g01670"/>
</dbReference>
<dbReference type="SUPFAM" id="SSF52087">
    <property type="entry name" value="CRAL/TRIO domain"/>
    <property type="match status" value="1"/>
</dbReference>
<protein>
    <recommendedName>
        <fullName evidence="2">CRAL-TRIO domain-containing protein</fullName>
    </recommendedName>
</protein>
<dbReference type="HOGENOM" id="CLU_014001_7_0_1"/>
<evidence type="ECO:0000313" key="3">
    <source>
        <dbReference type="EnsemblMetazoa" id="tetur19g01670.1"/>
    </source>
</evidence>
<dbReference type="KEGG" id="tut:107366752"/>
<dbReference type="SUPFAM" id="SSF46938">
    <property type="entry name" value="CRAL/TRIO N-terminal domain"/>
    <property type="match status" value="1"/>
</dbReference>
<dbReference type="InterPro" id="IPR036273">
    <property type="entry name" value="CRAL/TRIO_N_dom_sf"/>
</dbReference>
<name>T1KS32_TETUR</name>
<feature type="compositionally biased region" description="Basic and acidic residues" evidence="1">
    <location>
        <begin position="41"/>
        <end position="52"/>
    </location>
</feature>
<dbReference type="OrthoDB" id="75724at2759"/>
<proteinExistence type="predicted"/>
<dbReference type="OMA" id="RSTMEWR"/>
<keyword evidence="4" id="KW-1185">Reference proteome</keyword>
<dbReference type="InterPro" id="IPR036865">
    <property type="entry name" value="CRAL-TRIO_dom_sf"/>
</dbReference>
<dbReference type="GO" id="GO:0012505">
    <property type="term" value="C:endomembrane system"/>
    <property type="evidence" value="ECO:0007669"/>
    <property type="project" value="TreeGrafter"/>
</dbReference>
<dbReference type="InterPro" id="IPR001251">
    <property type="entry name" value="CRAL-TRIO_dom"/>
</dbReference>
<dbReference type="InterPro" id="IPR053012">
    <property type="entry name" value="ER-organelle_contact"/>
</dbReference>
<organism evidence="3 4">
    <name type="scientific">Tetranychus urticae</name>
    <name type="common">Two-spotted spider mite</name>
    <dbReference type="NCBI Taxonomy" id="32264"/>
    <lineage>
        <taxon>Eukaryota</taxon>
        <taxon>Metazoa</taxon>
        <taxon>Ecdysozoa</taxon>
        <taxon>Arthropoda</taxon>
        <taxon>Chelicerata</taxon>
        <taxon>Arachnida</taxon>
        <taxon>Acari</taxon>
        <taxon>Acariformes</taxon>
        <taxon>Trombidiformes</taxon>
        <taxon>Prostigmata</taxon>
        <taxon>Eleutherengona</taxon>
        <taxon>Raphignathae</taxon>
        <taxon>Tetranychoidea</taxon>
        <taxon>Tetranychidae</taxon>
        <taxon>Tetranychus</taxon>
    </lineage>
</organism>
<reference evidence="3" key="2">
    <citation type="submission" date="2015-06" db="UniProtKB">
        <authorList>
            <consortium name="EnsemblMetazoa"/>
        </authorList>
    </citation>
    <scope>IDENTIFICATION</scope>
</reference>
<reference evidence="4" key="1">
    <citation type="submission" date="2011-08" db="EMBL/GenBank/DDBJ databases">
        <authorList>
            <person name="Rombauts S."/>
        </authorList>
    </citation>
    <scope>NUCLEOTIDE SEQUENCE</scope>
    <source>
        <strain evidence="4">London</strain>
    </source>
</reference>
<feature type="domain" description="CRAL-TRIO" evidence="2">
    <location>
        <begin position="125"/>
        <end position="283"/>
    </location>
</feature>
<dbReference type="eggNOG" id="KOG1471">
    <property type="taxonomic scope" value="Eukaryota"/>
</dbReference>
<evidence type="ECO:0000259" key="2">
    <source>
        <dbReference type="PROSITE" id="PS50191"/>
    </source>
</evidence>
<accession>T1KS32</accession>